<comment type="caution">
    <text evidence="1">The sequence shown here is derived from an EMBL/GenBank/DDBJ whole genome shotgun (WGS) entry which is preliminary data.</text>
</comment>
<evidence type="ECO:0000313" key="1">
    <source>
        <dbReference type="EMBL" id="MBC3832601.1"/>
    </source>
</evidence>
<dbReference type="SUPFAM" id="SSF53098">
    <property type="entry name" value="Ribonuclease H-like"/>
    <property type="match status" value="1"/>
</dbReference>
<reference evidence="1 2" key="1">
    <citation type="submission" date="2020-08" db="EMBL/GenBank/DDBJ databases">
        <title>Novel species isolated from subtropical streams in China.</title>
        <authorList>
            <person name="Lu H."/>
        </authorList>
    </citation>
    <scope>NUCLEOTIDE SEQUENCE [LARGE SCALE GENOMIC DNA]</scope>
    <source>
        <strain evidence="1 2">KCTC 52442</strain>
    </source>
</reference>
<proteinExistence type="predicted"/>
<dbReference type="InterPro" id="IPR012337">
    <property type="entry name" value="RNaseH-like_sf"/>
</dbReference>
<protein>
    <submittedName>
        <fullName evidence="1">Uncharacterized protein</fullName>
    </submittedName>
</protein>
<dbReference type="Gene3D" id="3.30.420.10">
    <property type="entry name" value="Ribonuclease H-like superfamily/Ribonuclease H"/>
    <property type="match status" value="1"/>
</dbReference>
<gene>
    <name evidence="1" type="ORF">H8K33_13920</name>
</gene>
<dbReference type="Proteomes" id="UP000643610">
    <property type="component" value="Unassembled WGS sequence"/>
</dbReference>
<dbReference type="EMBL" id="JACOFU010000005">
    <property type="protein sequence ID" value="MBC3832601.1"/>
    <property type="molecule type" value="Genomic_DNA"/>
</dbReference>
<organism evidence="1 2">
    <name type="scientific">Undibacterium amnicola</name>
    <dbReference type="NCBI Taxonomy" id="1834038"/>
    <lineage>
        <taxon>Bacteria</taxon>
        <taxon>Pseudomonadati</taxon>
        <taxon>Pseudomonadota</taxon>
        <taxon>Betaproteobacteria</taxon>
        <taxon>Burkholderiales</taxon>
        <taxon>Oxalobacteraceae</taxon>
        <taxon>Undibacterium</taxon>
    </lineage>
</organism>
<dbReference type="InterPro" id="IPR036397">
    <property type="entry name" value="RNaseH_sf"/>
</dbReference>
<name>A0ABR6XSW9_9BURK</name>
<keyword evidence="2" id="KW-1185">Reference proteome</keyword>
<sequence>MTVPIILDIEASGFGQGSYPIEIGFSGRHGEGWCSLIRPESEWIHWDLDAARVHGIPREVLIERGNTAQFVAEQLNFFLGGRTVYTDGWGQDYVWLACLFESAQIAPKFKLVDLYEIIDDDQLPNWNATKEQVVKELRVARHRASSDARVLQLTWLRTYDEAKKMQNGQTV</sequence>
<evidence type="ECO:0000313" key="2">
    <source>
        <dbReference type="Proteomes" id="UP000643610"/>
    </source>
</evidence>
<accession>A0ABR6XSW9</accession>